<feature type="compositionally biased region" description="Acidic residues" evidence="1">
    <location>
        <begin position="175"/>
        <end position="185"/>
    </location>
</feature>
<sequence length="287" mass="30543">MSFGGYYSNPLFSRSYSFLPQGSMTALVTRDTVATNSYAGNNPSYPPVDILPLEENEAVERVTELVPQSYLPPQTPTLAEQPVEAAQPAEPEPNQQPVESVPPFKPGTESLPSAASIELEAPEEQLIPHQIASEAPLLVDLGLAEEVSTEAEVVTKATKRVAKKKVIRPPPPVQVDEDEEQDDDALPASWPFAAGKGSVPSYNAFFPISINSGPSPSRTRSQQGGGQGQSLEDYFPGSATAIANSFSTGKGGIATSHATSFGDPYLASLVRNGLLNFRSKNNPQESS</sequence>
<evidence type="ECO:0000313" key="2">
    <source>
        <dbReference type="EMBL" id="KAJ8911278.1"/>
    </source>
</evidence>
<evidence type="ECO:0000313" key="3">
    <source>
        <dbReference type="Proteomes" id="UP001159042"/>
    </source>
</evidence>
<gene>
    <name evidence="2" type="ORF">NQ315_015281</name>
</gene>
<dbReference type="EMBL" id="JANEYG010000203">
    <property type="protein sequence ID" value="KAJ8911278.1"/>
    <property type="molecule type" value="Genomic_DNA"/>
</dbReference>
<organism evidence="2 3">
    <name type="scientific">Exocentrus adspersus</name>
    <dbReference type="NCBI Taxonomy" id="1586481"/>
    <lineage>
        <taxon>Eukaryota</taxon>
        <taxon>Metazoa</taxon>
        <taxon>Ecdysozoa</taxon>
        <taxon>Arthropoda</taxon>
        <taxon>Hexapoda</taxon>
        <taxon>Insecta</taxon>
        <taxon>Pterygota</taxon>
        <taxon>Neoptera</taxon>
        <taxon>Endopterygota</taxon>
        <taxon>Coleoptera</taxon>
        <taxon>Polyphaga</taxon>
        <taxon>Cucujiformia</taxon>
        <taxon>Chrysomeloidea</taxon>
        <taxon>Cerambycidae</taxon>
        <taxon>Lamiinae</taxon>
        <taxon>Acanthocinini</taxon>
        <taxon>Exocentrus</taxon>
    </lineage>
</organism>
<dbReference type="Proteomes" id="UP001159042">
    <property type="component" value="Unassembled WGS sequence"/>
</dbReference>
<name>A0AAV8VAQ5_9CUCU</name>
<keyword evidence="3" id="KW-1185">Reference proteome</keyword>
<feature type="region of interest" description="Disordered" evidence="1">
    <location>
        <begin position="69"/>
        <end position="111"/>
    </location>
</feature>
<feature type="region of interest" description="Disordered" evidence="1">
    <location>
        <begin position="166"/>
        <end position="193"/>
    </location>
</feature>
<feature type="region of interest" description="Disordered" evidence="1">
    <location>
        <begin position="210"/>
        <end position="234"/>
    </location>
</feature>
<protein>
    <submittedName>
        <fullName evidence="2">Uncharacterized protein</fullName>
    </submittedName>
</protein>
<dbReference type="AlphaFoldDB" id="A0AAV8VAQ5"/>
<comment type="caution">
    <text evidence="2">The sequence shown here is derived from an EMBL/GenBank/DDBJ whole genome shotgun (WGS) entry which is preliminary data.</text>
</comment>
<accession>A0AAV8VAQ5</accession>
<feature type="compositionally biased region" description="Polar residues" evidence="1">
    <location>
        <begin position="210"/>
        <end position="221"/>
    </location>
</feature>
<feature type="compositionally biased region" description="Low complexity" evidence="1">
    <location>
        <begin position="79"/>
        <end position="99"/>
    </location>
</feature>
<proteinExistence type="predicted"/>
<reference evidence="2 3" key="1">
    <citation type="journal article" date="2023" name="Insect Mol. Biol.">
        <title>Genome sequencing provides insights into the evolution of gene families encoding plant cell wall-degrading enzymes in longhorned beetles.</title>
        <authorList>
            <person name="Shin N.R."/>
            <person name="Okamura Y."/>
            <person name="Kirsch R."/>
            <person name="Pauchet Y."/>
        </authorList>
    </citation>
    <scope>NUCLEOTIDE SEQUENCE [LARGE SCALE GENOMIC DNA]</scope>
    <source>
        <strain evidence="2">EAD_L_NR</strain>
    </source>
</reference>
<evidence type="ECO:0000256" key="1">
    <source>
        <dbReference type="SAM" id="MobiDB-lite"/>
    </source>
</evidence>